<dbReference type="Proteomes" id="UP000276133">
    <property type="component" value="Unassembled WGS sequence"/>
</dbReference>
<accession>A0A3M7QDS9</accession>
<dbReference type="EMBL" id="REGN01006477">
    <property type="protein sequence ID" value="RNA09352.1"/>
    <property type="molecule type" value="Genomic_DNA"/>
</dbReference>
<evidence type="ECO:0000313" key="1">
    <source>
        <dbReference type="EMBL" id="RNA09352.1"/>
    </source>
</evidence>
<reference evidence="1 2" key="1">
    <citation type="journal article" date="2018" name="Sci. Rep.">
        <title>Genomic signatures of local adaptation to the degree of environmental predictability in rotifers.</title>
        <authorList>
            <person name="Franch-Gras L."/>
            <person name="Hahn C."/>
            <person name="Garcia-Roger E.M."/>
            <person name="Carmona M.J."/>
            <person name="Serra M."/>
            <person name="Gomez A."/>
        </authorList>
    </citation>
    <scope>NUCLEOTIDE SEQUENCE [LARGE SCALE GENOMIC DNA]</scope>
    <source>
        <strain evidence="1">HYR1</strain>
    </source>
</reference>
<dbReference type="AlphaFoldDB" id="A0A3M7QDS9"/>
<keyword evidence="2" id="KW-1185">Reference proteome</keyword>
<proteinExistence type="predicted"/>
<comment type="caution">
    <text evidence="1">The sequence shown here is derived from an EMBL/GenBank/DDBJ whole genome shotgun (WGS) entry which is preliminary data.</text>
</comment>
<evidence type="ECO:0000313" key="2">
    <source>
        <dbReference type="Proteomes" id="UP000276133"/>
    </source>
</evidence>
<protein>
    <submittedName>
        <fullName evidence="1">Uncharacterized protein</fullName>
    </submittedName>
</protein>
<name>A0A3M7QDS9_BRAPC</name>
<sequence>MHHQDLILRLKKFELWCGIIALNFRLVKNVRNHQKDLYTFIKNLKQLENKIRTLLSNMDPIVVQDYAKSVCFRLDIIRRHGGISLLLGLLKKKFFLSGTNKI</sequence>
<gene>
    <name evidence="1" type="ORF">BpHYR1_033184</name>
</gene>
<organism evidence="1 2">
    <name type="scientific">Brachionus plicatilis</name>
    <name type="common">Marine rotifer</name>
    <name type="synonym">Brachionus muelleri</name>
    <dbReference type="NCBI Taxonomy" id="10195"/>
    <lineage>
        <taxon>Eukaryota</taxon>
        <taxon>Metazoa</taxon>
        <taxon>Spiralia</taxon>
        <taxon>Gnathifera</taxon>
        <taxon>Rotifera</taxon>
        <taxon>Eurotatoria</taxon>
        <taxon>Monogononta</taxon>
        <taxon>Pseudotrocha</taxon>
        <taxon>Ploima</taxon>
        <taxon>Brachionidae</taxon>
        <taxon>Brachionus</taxon>
    </lineage>
</organism>